<comment type="caution">
    <text evidence="3">The sequence shown here is derived from an EMBL/GenBank/DDBJ whole genome shotgun (WGS) entry which is preliminary data.</text>
</comment>
<feature type="compositionally biased region" description="Basic residues" evidence="2">
    <location>
        <begin position="29"/>
        <end position="40"/>
    </location>
</feature>
<name>A0AAV1KGW4_9NEOP</name>
<reference evidence="3 4" key="1">
    <citation type="submission" date="2023-11" db="EMBL/GenBank/DDBJ databases">
        <authorList>
            <person name="Hedman E."/>
            <person name="Englund M."/>
            <person name="Stromberg M."/>
            <person name="Nyberg Akerstrom W."/>
            <person name="Nylinder S."/>
            <person name="Jareborg N."/>
            <person name="Kallberg Y."/>
            <person name="Kronander E."/>
        </authorList>
    </citation>
    <scope>NUCLEOTIDE SEQUENCE [LARGE SCALE GENOMIC DNA]</scope>
</reference>
<feature type="compositionally biased region" description="Basic and acidic residues" evidence="2">
    <location>
        <begin position="41"/>
        <end position="60"/>
    </location>
</feature>
<evidence type="ECO:0008006" key="5">
    <source>
        <dbReference type="Google" id="ProtNLM"/>
    </source>
</evidence>
<evidence type="ECO:0000313" key="3">
    <source>
        <dbReference type="EMBL" id="CAK1581554.1"/>
    </source>
</evidence>
<proteinExistence type="predicted"/>
<feature type="coiled-coil region" evidence="1">
    <location>
        <begin position="94"/>
        <end position="147"/>
    </location>
</feature>
<dbReference type="InterPro" id="IPR011011">
    <property type="entry name" value="Znf_FYVE_PHD"/>
</dbReference>
<sequence>MPLTAAEKSKRYREKIKQNPEKYEEFKKKEIRRQKKHQKKIKELTEDEKIEKKKTLERTKTKTKKNKNTQPNLQSGQSRDASNTSASHSLKIRYRKLLNNYKKALKTIRQYNTTIQTLRKKLYRMKKKKHETEFDLSNTENDKLKARQEIMGISIRSTYKNCKKNKEKQLLKNVIRKQARILEKAPESKILGLIGRIRKRINVQRPIHKNTQEEIELFYLRDDISKSTAGKKETRSKDKQKAQIRYLVDTLKNVYEIYKKDGGSCGFTTFYRYKPYYVLSPSINNRETCLCIKHSNFEYMFNALKCKGVITYKNIKELLNIVACDITRYDCMYNKCKDCKSISYDEQKLDSAISWFKWARVNHEYEKSGKVYITKKTTKQQVKGTVLDIITNFQNQLPAFKTHFYNWIEQQRQYGNYIKNMKDDEILILCDFSENFECKYSEEVQSMHFVASKNTITLHCGVIFWKNLSQSFVSVSDNNCHEPNAIWAHLIPVIKLAKEMNPHIKVIHFFSDGPCSQYRQKKNFYLLSLFTPKLKLSYSTWSFSEAGHGKSMADGIGGAVKRQLDKRISYGHDVTNATEAFQILENSMKTVKCFYISNQDVENMNQLIPNGIEAVPGTMQLHQISSTQCNQIKYRQLSCFCGEYRGLCSCYCPKIHNFVKPSKETAELSVEALIVPRTSKDNMNVTPCYSSLSIVPQKMNTAIDYEFPENTRQISNSPIQVIPDHMLQDLETYQSDNEENINFDFHVGHMDETPIYSLEDNNISGPLIDITSLIDNQRLVEPKSASIIPTLESSCMTASDHVLGNTQNKQLKENLASLECQPSKKRKINISNDNKHNGKEFKSSRTFLCSICKERQPFVIQRMVKCNACKNWVCLICSGTTFFDYICSICLGSDE</sequence>
<dbReference type="EMBL" id="CAVLGL010000035">
    <property type="protein sequence ID" value="CAK1581554.1"/>
    <property type="molecule type" value="Genomic_DNA"/>
</dbReference>
<protein>
    <recommendedName>
        <fullName evidence="5">Transposase</fullName>
    </recommendedName>
</protein>
<keyword evidence="1" id="KW-0175">Coiled coil</keyword>
<gene>
    <name evidence="3" type="ORF">PARMNEM_LOCUS3205</name>
</gene>
<feature type="region of interest" description="Disordered" evidence="2">
    <location>
        <begin position="1"/>
        <end position="88"/>
    </location>
</feature>
<feature type="compositionally biased region" description="Polar residues" evidence="2">
    <location>
        <begin position="70"/>
        <end position="88"/>
    </location>
</feature>
<evidence type="ECO:0000313" key="4">
    <source>
        <dbReference type="Proteomes" id="UP001314205"/>
    </source>
</evidence>
<dbReference type="PANTHER" id="PTHR46601:SF2">
    <property type="entry name" value="UBIQUITIN-LIKE PROTEASE FAMILY PROFILE DOMAIN-CONTAINING PROTEIN"/>
    <property type="match status" value="1"/>
</dbReference>
<dbReference type="SUPFAM" id="SSF57903">
    <property type="entry name" value="FYVE/PHD zinc finger"/>
    <property type="match status" value="1"/>
</dbReference>
<dbReference type="PANTHER" id="PTHR46601">
    <property type="entry name" value="ULP_PROTEASE DOMAIN-CONTAINING PROTEIN"/>
    <property type="match status" value="1"/>
</dbReference>
<evidence type="ECO:0000256" key="2">
    <source>
        <dbReference type="SAM" id="MobiDB-lite"/>
    </source>
</evidence>
<dbReference type="Proteomes" id="UP001314205">
    <property type="component" value="Unassembled WGS sequence"/>
</dbReference>
<keyword evidence="4" id="KW-1185">Reference proteome</keyword>
<organism evidence="3 4">
    <name type="scientific">Parnassius mnemosyne</name>
    <name type="common">clouded apollo</name>
    <dbReference type="NCBI Taxonomy" id="213953"/>
    <lineage>
        <taxon>Eukaryota</taxon>
        <taxon>Metazoa</taxon>
        <taxon>Ecdysozoa</taxon>
        <taxon>Arthropoda</taxon>
        <taxon>Hexapoda</taxon>
        <taxon>Insecta</taxon>
        <taxon>Pterygota</taxon>
        <taxon>Neoptera</taxon>
        <taxon>Endopterygota</taxon>
        <taxon>Lepidoptera</taxon>
        <taxon>Glossata</taxon>
        <taxon>Ditrysia</taxon>
        <taxon>Papilionoidea</taxon>
        <taxon>Papilionidae</taxon>
        <taxon>Parnassiinae</taxon>
        <taxon>Parnassini</taxon>
        <taxon>Parnassius</taxon>
        <taxon>Driopa</taxon>
    </lineage>
</organism>
<accession>A0AAV1KGW4</accession>
<feature type="compositionally biased region" description="Basic and acidic residues" evidence="2">
    <location>
        <begin position="15"/>
        <end position="28"/>
    </location>
</feature>
<evidence type="ECO:0000256" key="1">
    <source>
        <dbReference type="SAM" id="Coils"/>
    </source>
</evidence>
<dbReference type="AlphaFoldDB" id="A0AAV1KGW4"/>